<feature type="region of interest" description="Disordered" evidence="1">
    <location>
        <begin position="1"/>
        <end position="52"/>
    </location>
</feature>
<dbReference type="EMBL" id="LSBI01000004">
    <property type="protein sequence ID" value="OAQ90490.1"/>
    <property type="molecule type" value="Genomic_DNA"/>
</dbReference>
<evidence type="ECO:0000313" key="2">
    <source>
        <dbReference type="EMBL" id="OAQ90490.1"/>
    </source>
</evidence>
<dbReference type="OMA" id="QEHKLRM"/>
<feature type="region of interest" description="Disordered" evidence="1">
    <location>
        <begin position="90"/>
        <end position="123"/>
    </location>
</feature>
<gene>
    <name evidence="2" type="ORF">VFPFJ_04650</name>
</gene>
<dbReference type="PANTHER" id="PTHR37012">
    <property type="entry name" value="B-ZIP TRANSCRIPTION FACTOR (EUROFUNG)-RELATED"/>
    <property type="match status" value="1"/>
</dbReference>
<accession>A0A179HLZ7</accession>
<feature type="compositionally biased region" description="Low complexity" evidence="1">
    <location>
        <begin position="1"/>
        <end position="25"/>
    </location>
</feature>
<proteinExistence type="predicted"/>
<dbReference type="AlphaFoldDB" id="A0A179HLZ7"/>
<dbReference type="GeneID" id="28886779"/>
<dbReference type="Pfam" id="PF11905">
    <property type="entry name" value="DUF3425"/>
    <property type="match status" value="1"/>
</dbReference>
<sequence>MSPETSQSPSEPSPTAAGNGNGTAARPAKRARTDAQMAQKRKADRLKHRVNRAESKTRLENIERDVSFLRSSVGDLLSQLRIVRRADPAGVGAAGDGVPGAAAPSDAAGVGAGAGAPPAGMSSMSDALSNPWFKAMMDTPVSGGFPQFLSTQASPSSMGSTTPPPNVVECRCGVEHTDRTDCLELKSFMILYQAHIALSQDPNFAISIPRNPSLANLMLHSITDNPLTMIMGSTLRQFEVQNTETLFGLYFLCYRLLRWRLYPNPESFNDVPDLIRPSRIQNSILHPVSIDYMPWPRLRDFLCLNQNRDSRHSVDLYIRSIQLRWPADKQLLCRSPVGDIQLNPEFESIISDIRYWHLGPPWRDAFPSLRKYVE</sequence>
<feature type="compositionally biased region" description="Basic residues" evidence="1">
    <location>
        <begin position="39"/>
        <end position="50"/>
    </location>
</feature>
<evidence type="ECO:0000313" key="3">
    <source>
        <dbReference type="Proteomes" id="UP000078340"/>
    </source>
</evidence>
<evidence type="ECO:0000256" key="1">
    <source>
        <dbReference type="SAM" id="MobiDB-lite"/>
    </source>
</evidence>
<comment type="caution">
    <text evidence="2">The sequence shown here is derived from an EMBL/GenBank/DDBJ whole genome shotgun (WGS) entry which is preliminary data.</text>
</comment>
<feature type="compositionally biased region" description="Low complexity" evidence="1">
    <location>
        <begin position="99"/>
        <end position="120"/>
    </location>
</feature>
<dbReference type="PANTHER" id="PTHR37012:SF2">
    <property type="entry name" value="BZIP DOMAIN-CONTAINING PROTEIN-RELATED"/>
    <property type="match status" value="1"/>
</dbReference>
<dbReference type="InterPro" id="IPR021833">
    <property type="entry name" value="DUF3425"/>
</dbReference>
<dbReference type="KEGG" id="plj:28886779"/>
<organism evidence="2 3">
    <name type="scientific">Purpureocillium lilacinum</name>
    <name type="common">Paecilomyces lilacinus</name>
    <dbReference type="NCBI Taxonomy" id="33203"/>
    <lineage>
        <taxon>Eukaryota</taxon>
        <taxon>Fungi</taxon>
        <taxon>Dikarya</taxon>
        <taxon>Ascomycota</taxon>
        <taxon>Pezizomycotina</taxon>
        <taxon>Sordariomycetes</taxon>
        <taxon>Hypocreomycetidae</taxon>
        <taxon>Hypocreales</taxon>
        <taxon>Ophiocordycipitaceae</taxon>
        <taxon>Purpureocillium</taxon>
    </lineage>
</organism>
<reference evidence="2 3" key="1">
    <citation type="submission" date="2016-02" db="EMBL/GenBank/DDBJ databases">
        <title>Biosynthesis of antibiotic leucinostatins and their inhibition on Phytophthora in bio-control Purpureocillium lilacinum.</title>
        <authorList>
            <person name="Wang G."/>
            <person name="Liu Z."/>
            <person name="Lin R."/>
            <person name="Li E."/>
            <person name="Mao Z."/>
            <person name="Ling J."/>
            <person name="Yin W."/>
            <person name="Xie B."/>
        </authorList>
    </citation>
    <scope>NUCLEOTIDE SEQUENCE [LARGE SCALE GENOMIC DNA]</scope>
    <source>
        <strain evidence="2">PLFJ-1</strain>
    </source>
</reference>
<dbReference type="Proteomes" id="UP000078340">
    <property type="component" value="Unassembled WGS sequence"/>
</dbReference>
<name>A0A179HLZ7_PURLI</name>
<protein>
    <submittedName>
        <fullName evidence="2">BZIP transcription factor</fullName>
    </submittedName>
</protein>